<comment type="cofactor">
    <cofactor evidence="1 6">
        <name>Zn(2+)</name>
        <dbReference type="ChEBI" id="CHEBI:29105"/>
    </cofactor>
</comment>
<dbReference type="OMA" id="FHVNYED"/>
<dbReference type="PROSITE" id="PS51144">
    <property type="entry name" value="ALPHA_CA_2"/>
    <property type="match status" value="1"/>
</dbReference>
<dbReference type="GO" id="GO:0004089">
    <property type="term" value="F:carbonate dehydratase activity"/>
    <property type="evidence" value="ECO:0007669"/>
    <property type="project" value="UniProtKB-UniRule"/>
</dbReference>
<dbReference type="eggNOG" id="KOG0382">
    <property type="taxonomic scope" value="Eukaryota"/>
</dbReference>
<evidence type="ECO:0000256" key="3">
    <source>
        <dbReference type="ARBA" id="ARBA00022723"/>
    </source>
</evidence>
<dbReference type="Gene3D" id="3.10.200.10">
    <property type="entry name" value="Alpha carbonic anhydrase"/>
    <property type="match status" value="1"/>
</dbReference>
<organism evidence="8">
    <name type="scientific">Oryza brachyantha</name>
    <name type="common">malo sina</name>
    <dbReference type="NCBI Taxonomy" id="4533"/>
    <lineage>
        <taxon>Eukaryota</taxon>
        <taxon>Viridiplantae</taxon>
        <taxon>Streptophyta</taxon>
        <taxon>Embryophyta</taxon>
        <taxon>Tracheophyta</taxon>
        <taxon>Spermatophyta</taxon>
        <taxon>Magnoliopsida</taxon>
        <taxon>Liliopsida</taxon>
        <taxon>Poales</taxon>
        <taxon>Poaceae</taxon>
        <taxon>BOP clade</taxon>
        <taxon>Oryzoideae</taxon>
        <taxon>Oryzeae</taxon>
        <taxon>Oryzinae</taxon>
        <taxon>Oryza</taxon>
    </lineage>
</organism>
<comment type="catalytic activity">
    <reaction evidence="6">
        <text>hydrogencarbonate + H(+) = CO2 + H2O</text>
        <dbReference type="Rhea" id="RHEA:10748"/>
        <dbReference type="ChEBI" id="CHEBI:15377"/>
        <dbReference type="ChEBI" id="CHEBI:15378"/>
        <dbReference type="ChEBI" id="CHEBI:16526"/>
        <dbReference type="ChEBI" id="CHEBI:17544"/>
        <dbReference type="EC" id="4.2.1.1"/>
    </reaction>
</comment>
<evidence type="ECO:0000256" key="6">
    <source>
        <dbReference type="RuleBase" id="RU367011"/>
    </source>
</evidence>
<dbReference type="EnsemblPlants" id="OB12G13220.1">
    <property type="protein sequence ID" value="OB12G13220.1"/>
    <property type="gene ID" value="OB12G13220"/>
</dbReference>
<reference evidence="8" key="2">
    <citation type="submission" date="2013-04" db="UniProtKB">
        <authorList>
            <consortium name="EnsemblPlants"/>
        </authorList>
    </citation>
    <scope>IDENTIFICATION</scope>
</reference>
<evidence type="ECO:0000313" key="8">
    <source>
        <dbReference type="EnsemblPlants" id="OB12G13220.1"/>
    </source>
</evidence>
<dbReference type="STRING" id="4533.J3NBG4"/>
<dbReference type="HOGENOM" id="CLU_039326_0_0_1"/>
<comment type="function">
    <text evidence="6">Reversible hydration of carbon dioxide.</text>
</comment>
<dbReference type="InterPro" id="IPR036398">
    <property type="entry name" value="CA_dom_sf"/>
</dbReference>
<dbReference type="InterPro" id="IPR023561">
    <property type="entry name" value="Carbonic_anhydrase_a-class"/>
</dbReference>
<keyword evidence="3 6" id="KW-0479">Metal-binding</keyword>
<sequence length="288" mass="31305">MVVSCRAAVVLLVAASSLAVVLAHTDGHEGPEFTYISGAIDGPENWGKLSPEYKLCGDGKSQSPIDISTQTVVPRSDLESLERTYAAGNATLINNGKDITASHPPPAMFEGKVGEVSIMGKVYGFHVIHWHAPSEHTINGKRFPLELHLVHKCEADGSLAVISVLYKIGAPDSFYLQLKDHLAELGADECDFSKEDSHVAAGVVQLRSLQKRTGSYFRYVGSLTTPPCSENVVWNVLGKVREIGKEQLDLIMAPLPSKDARPAQPLNGRTVFFYNPPNTTVSFQEYSN</sequence>
<dbReference type="InterPro" id="IPR001148">
    <property type="entry name" value="CA_dom"/>
</dbReference>
<evidence type="ECO:0000256" key="1">
    <source>
        <dbReference type="ARBA" id="ARBA00001947"/>
    </source>
</evidence>
<dbReference type="GO" id="GO:0008270">
    <property type="term" value="F:zinc ion binding"/>
    <property type="evidence" value="ECO:0007669"/>
    <property type="project" value="UniProtKB-UniRule"/>
</dbReference>
<evidence type="ECO:0000259" key="7">
    <source>
        <dbReference type="PROSITE" id="PS51144"/>
    </source>
</evidence>
<dbReference type="AlphaFoldDB" id="J3NBG4"/>
<dbReference type="InterPro" id="IPR041891">
    <property type="entry name" value="Alpha_CA_prokaryot-like"/>
</dbReference>
<dbReference type="PANTHER" id="PTHR18952">
    <property type="entry name" value="CARBONIC ANHYDRASE"/>
    <property type="match status" value="1"/>
</dbReference>
<feature type="signal peptide" evidence="6">
    <location>
        <begin position="1"/>
        <end position="23"/>
    </location>
</feature>
<dbReference type="GO" id="GO:0006730">
    <property type="term" value="P:one-carbon metabolic process"/>
    <property type="evidence" value="ECO:0007669"/>
    <property type="project" value="TreeGrafter"/>
</dbReference>
<dbReference type="Proteomes" id="UP000006038">
    <property type="component" value="Chromosome 12"/>
</dbReference>
<evidence type="ECO:0000256" key="2">
    <source>
        <dbReference type="ARBA" id="ARBA00012925"/>
    </source>
</evidence>
<comment type="similarity">
    <text evidence="6">Belongs to the alpha-carbonic anhydrase family.</text>
</comment>
<keyword evidence="6" id="KW-0732">Signal</keyword>
<name>J3NBG4_ORYBR</name>
<proteinExistence type="inferred from homology"/>
<keyword evidence="4 6" id="KW-0862">Zinc</keyword>
<dbReference type="SMART" id="SM01057">
    <property type="entry name" value="Carb_anhydrase"/>
    <property type="match status" value="1"/>
</dbReference>
<feature type="domain" description="Alpha-carbonic anhydrase" evidence="7">
    <location>
        <begin position="31"/>
        <end position="275"/>
    </location>
</feature>
<accession>J3NBG4</accession>
<dbReference type="SUPFAM" id="SSF51069">
    <property type="entry name" value="Carbonic anhydrase"/>
    <property type="match status" value="1"/>
</dbReference>
<evidence type="ECO:0000256" key="4">
    <source>
        <dbReference type="ARBA" id="ARBA00022833"/>
    </source>
</evidence>
<dbReference type="InterPro" id="IPR018338">
    <property type="entry name" value="Carbonic_anhydrase_a-class_CS"/>
</dbReference>
<dbReference type="PROSITE" id="PS00162">
    <property type="entry name" value="ALPHA_CA_1"/>
    <property type="match status" value="1"/>
</dbReference>
<dbReference type="Pfam" id="PF00194">
    <property type="entry name" value="Carb_anhydrase"/>
    <property type="match status" value="1"/>
</dbReference>
<keyword evidence="9" id="KW-1185">Reference proteome</keyword>
<evidence type="ECO:0000256" key="5">
    <source>
        <dbReference type="ARBA" id="ARBA00023239"/>
    </source>
</evidence>
<dbReference type="PANTHER" id="PTHR18952:SF220">
    <property type="entry name" value="CARBONIC ANHYDRASE"/>
    <property type="match status" value="1"/>
</dbReference>
<feature type="chain" id="PRO_5025096600" description="Carbonic anhydrase" evidence="6">
    <location>
        <begin position="24"/>
        <end position="288"/>
    </location>
</feature>
<dbReference type="EC" id="4.2.1.1" evidence="2 6"/>
<dbReference type="CDD" id="cd03124">
    <property type="entry name" value="alpha_CA_prokaryotic_like"/>
    <property type="match status" value="1"/>
</dbReference>
<keyword evidence="5 6" id="KW-0456">Lyase</keyword>
<protein>
    <recommendedName>
        <fullName evidence="2 6">Carbonic anhydrase</fullName>
        <ecNumber evidence="2 6">4.2.1.1</ecNumber>
    </recommendedName>
</protein>
<dbReference type="Gramene" id="OB12G13220.1">
    <property type="protein sequence ID" value="OB12G13220.1"/>
    <property type="gene ID" value="OB12G13220"/>
</dbReference>
<evidence type="ECO:0000313" key="9">
    <source>
        <dbReference type="Proteomes" id="UP000006038"/>
    </source>
</evidence>
<reference evidence="8" key="1">
    <citation type="journal article" date="2013" name="Nat. Commun.">
        <title>Whole-genome sequencing of Oryza brachyantha reveals mechanisms underlying Oryza genome evolution.</title>
        <authorList>
            <person name="Chen J."/>
            <person name="Huang Q."/>
            <person name="Gao D."/>
            <person name="Wang J."/>
            <person name="Lang Y."/>
            <person name="Liu T."/>
            <person name="Li B."/>
            <person name="Bai Z."/>
            <person name="Luis Goicoechea J."/>
            <person name="Liang C."/>
            <person name="Chen C."/>
            <person name="Zhang W."/>
            <person name="Sun S."/>
            <person name="Liao Y."/>
            <person name="Zhang X."/>
            <person name="Yang L."/>
            <person name="Song C."/>
            <person name="Wang M."/>
            <person name="Shi J."/>
            <person name="Liu G."/>
            <person name="Liu J."/>
            <person name="Zhou H."/>
            <person name="Zhou W."/>
            <person name="Yu Q."/>
            <person name="An N."/>
            <person name="Chen Y."/>
            <person name="Cai Q."/>
            <person name="Wang B."/>
            <person name="Liu B."/>
            <person name="Min J."/>
            <person name="Huang Y."/>
            <person name="Wu H."/>
            <person name="Li Z."/>
            <person name="Zhang Y."/>
            <person name="Yin Y."/>
            <person name="Song W."/>
            <person name="Jiang J."/>
            <person name="Jackson S.A."/>
            <person name="Wing R.A."/>
            <person name="Wang J."/>
            <person name="Chen M."/>
        </authorList>
    </citation>
    <scope>NUCLEOTIDE SEQUENCE [LARGE SCALE GENOMIC DNA]</scope>
    <source>
        <strain evidence="8">cv. IRGC 101232</strain>
    </source>
</reference>